<evidence type="ECO:0000256" key="6">
    <source>
        <dbReference type="ARBA" id="ARBA00023027"/>
    </source>
</evidence>
<dbReference type="Gene3D" id="3.90.180.10">
    <property type="entry name" value="Medium-chain alcohol dehydrogenases, catalytic domain"/>
    <property type="match status" value="1"/>
</dbReference>
<dbReference type="PANTHER" id="PTHR42813:SF3">
    <property type="entry name" value="GLUTATHIONE-INDEPENDENT FORMALDEHYDE DEHYDROGENASE"/>
    <property type="match status" value="1"/>
</dbReference>
<sequence length="306" mass="32552">MPYGYLDESVPRGINVAGSANVLLYPETAAPICITDSHIYRGAYSTPGPANPPTILGHEAMGVVSEIGSAITPLNVGDDVVIPGKIDNTHLSMEPQQYIPFDYFFLPDIFPMAWPTLHYSAFRLGDTVAIFGAGPVGLLATYSASPRGASKVYSADSVPSRLALAESIGAISISLNASDLVQQILAQEPGGIQRAVDCVGYEGVNSSLLPQTDTTLQQMTNLTARYGGIGIAGVYGPDTNMNPDLPPLPLFSKAISVRMGAMNPLLYPPLLENLVTIGKVKPNFIVSTQVGIGQAPEMYRTFNEHR</sequence>
<evidence type="ECO:0000256" key="3">
    <source>
        <dbReference type="ARBA" id="ARBA00022723"/>
    </source>
</evidence>
<reference evidence="10" key="1">
    <citation type="journal article" date="2020" name="Stud. Mycol.">
        <title>101 Dothideomycetes genomes: a test case for predicting lifestyles and emergence of pathogens.</title>
        <authorList>
            <person name="Haridas S."/>
            <person name="Albert R."/>
            <person name="Binder M."/>
            <person name="Bloem J."/>
            <person name="Labutti K."/>
            <person name="Salamov A."/>
            <person name="Andreopoulos B."/>
            <person name="Baker S."/>
            <person name="Barry K."/>
            <person name="Bills G."/>
            <person name="Bluhm B."/>
            <person name="Cannon C."/>
            <person name="Castanera R."/>
            <person name="Culley D."/>
            <person name="Daum C."/>
            <person name="Ezra D."/>
            <person name="Gonzalez J."/>
            <person name="Henrissat B."/>
            <person name="Kuo A."/>
            <person name="Liang C."/>
            <person name="Lipzen A."/>
            <person name="Lutzoni F."/>
            <person name="Magnuson J."/>
            <person name="Mondo S."/>
            <person name="Nolan M."/>
            <person name="Ohm R."/>
            <person name="Pangilinan J."/>
            <person name="Park H.-J."/>
            <person name="Ramirez L."/>
            <person name="Alfaro M."/>
            <person name="Sun H."/>
            <person name="Tritt A."/>
            <person name="Yoshinaga Y."/>
            <person name="Zwiers L.-H."/>
            <person name="Turgeon B."/>
            <person name="Goodwin S."/>
            <person name="Spatafora J."/>
            <person name="Crous P."/>
            <person name="Grigoriev I."/>
        </authorList>
    </citation>
    <scope>NUCLEOTIDE SEQUENCE</scope>
    <source>
        <strain evidence="10">CBS 123094</strain>
    </source>
</reference>
<keyword evidence="11" id="KW-1185">Reference proteome</keyword>
<dbReference type="SUPFAM" id="SSF50129">
    <property type="entry name" value="GroES-like"/>
    <property type="match status" value="1"/>
</dbReference>
<accession>A0A6A5W5J0</accession>
<dbReference type="EMBL" id="ML977662">
    <property type="protein sequence ID" value="KAF1994385.1"/>
    <property type="molecule type" value="Genomic_DNA"/>
</dbReference>
<dbReference type="GO" id="GO:0008270">
    <property type="term" value="F:zinc ion binding"/>
    <property type="evidence" value="ECO:0007669"/>
    <property type="project" value="InterPro"/>
</dbReference>
<organism evidence="10 11">
    <name type="scientific">Amniculicola lignicola CBS 123094</name>
    <dbReference type="NCBI Taxonomy" id="1392246"/>
    <lineage>
        <taxon>Eukaryota</taxon>
        <taxon>Fungi</taxon>
        <taxon>Dikarya</taxon>
        <taxon>Ascomycota</taxon>
        <taxon>Pezizomycotina</taxon>
        <taxon>Dothideomycetes</taxon>
        <taxon>Pleosporomycetidae</taxon>
        <taxon>Pleosporales</taxon>
        <taxon>Amniculicolaceae</taxon>
        <taxon>Amniculicola</taxon>
    </lineage>
</organism>
<dbReference type="InterPro" id="IPR013154">
    <property type="entry name" value="ADH-like_N"/>
</dbReference>
<dbReference type="OrthoDB" id="3941538at2759"/>
<evidence type="ECO:0000256" key="4">
    <source>
        <dbReference type="ARBA" id="ARBA00022833"/>
    </source>
</evidence>
<dbReference type="InterPro" id="IPR011032">
    <property type="entry name" value="GroES-like_sf"/>
</dbReference>
<dbReference type="Proteomes" id="UP000799779">
    <property type="component" value="Unassembled WGS sequence"/>
</dbReference>
<dbReference type="InterPro" id="IPR013149">
    <property type="entry name" value="ADH-like_C"/>
</dbReference>
<dbReference type="InterPro" id="IPR002328">
    <property type="entry name" value="ADH_Zn_CS"/>
</dbReference>
<comment type="cofactor">
    <cofactor evidence="1 7">
        <name>Zn(2+)</name>
        <dbReference type="ChEBI" id="CHEBI:29105"/>
    </cofactor>
</comment>
<proteinExistence type="inferred from homology"/>
<evidence type="ECO:0000256" key="5">
    <source>
        <dbReference type="ARBA" id="ARBA00023002"/>
    </source>
</evidence>
<evidence type="ECO:0000313" key="10">
    <source>
        <dbReference type="EMBL" id="KAF1994385.1"/>
    </source>
</evidence>
<evidence type="ECO:0000259" key="9">
    <source>
        <dbReference type="Pfam" id="PF08240"/>
    </source>
</evidence>
<keyword evidence="3 7" id="KW-0479">Metal-binding</keyword>
<keyword evidence="5" id="KW-0560">Oxidoreductase</keyword>
<feature type="domain" description="Alcohol dehydrogenase-like N-terminal" evidence="9">
    <location>
        <begin position="29"/>
        <end position="83"/>
    </location>
</feature>
<gene>
    <name evidence="10" type="ORF">P154DRAFT_549077</name>
</gene>
<dbReference type="Pfam" id="PF08240">
    <property type="entry name" value="ADH_N"/>
    <property type="match status" value="1"/>
</dbReference>
<dbReference type="AlphaFoldDB" id="A0A6A5W5J0"/>
<evidence type="ECO:0000256" key="7">
    <source>
        <dbReference type="RuleBase" id="RU361277"/>
    </source>
</evidence>
<evidence type="ECO:0000256" key="2">
    <source>
        <dbReference type="ARBA" id="ARBA00008072"/>
    </source>
</evidence>
<dbReference type="PANTHER" id="PTHR42813">
    <property type="entry name" value="ZINC-TYPE ALCOHOL DEHYDROGENASE-LIKE"/>
    <property type="match status" value="1"/>
</dbReference>
<evidence type="ECO:0000256" key="1">
    <source>
        <dbReference type="ARBA" id="ARBA00001947"/>
    </source>
</evidence>
<dbReference type="Gene3D" id="3.40.50.720">
    <property type="entry name" value="NAD(P)-binding Rossmann-like Domain"/>
    <property type="match status" value="1"/>
</dbReference>
<keyword evidence="4 7" id="KW-0862">Zinc</keyword>
<dbReference type="PROSITE" id="PS00059">
    <property type="entry name" value="ADH_ZINC"/>
    <property type="match status" value="1"/>
</dbReference>
<keyword evidence="6" id="KW-0520">NAD</keyword>
<dbReference type="SUPFAM" id="SSF51735">
    <property type="entry name" value="NAD(P)-binding Rossmann-fold domains"/>
    <property type="match status" value="1"/>
</dbReference>
<comment type="similarity">
    <text evidence="2 7">Belongs to the zinc-containing alcohol dehydrogenase family.</text>
</comment>
<name>A0A6A5W5J0_9PLEO</name>
<dbReference type="InterPro" id="IPR036291">
    <property type="entry name" value="NAD(P)-bd_dom_sf"/>
</dbReference>
<feature type="domain" description="Alcohol dehydrogenase-like C-terminal" evidence="8">
    <location>
        <begin position="135"/>
        <end position="259"/>
    </location>
</feature>
<protein>
    <submittedName>
        <fullName evidence="10">NAD(P)-binding protein</fullName>
    </submittedName>
</protein>
<evidence type="ECO:0000259" key="8">
    <source>
        <dbReference type="Pfam" id="PF00107"/>
    </source>
</evidence>
<dbReference type="GO" id="GO:0016491">
    <property type="term" value="F:oxidoreductase activity"/>
    <property type="evidence" value="ECO:0007669"/>
    <property type="project" value="UniProtKB-KW"/>
</dbReference>
<dbReference type="Pfam" id="PF00107">
    <property type="entry name" value="ADH_zinc_N"/>
    <property type="match status" value="1"/>
</dbReference>
<evidence type="ECO:0000313" key="11">
    <source>
        <dbReference type="Proteomes" id="UP000799779"/>
    </source>
</evidence>